<keyword evidence="3" id="KW-1185">Reference proteome</keyword>
<evidence type="ECO:0000256" key="1">
    <source>
        <dbReference type="SAM" id="Phobius"/>
    </source>
</evidence>
<keyword evidence="1" id="KW-1133">Transmembrane helix</keyword>
<protein>
    <submittedName>
        <fullName evidence="2">Uncharacterized protein</fullName>
    </submittedName>
</protein>
<feature type="transmembrane region" description="Helical" evidence="1">
    <location>
        <begin position="88"/>
        <end position="106"/>
    </location>
</feature>
<organism evidence="2 3">
    <name type="scientific">Leishmania lindenbergi</name>
    <dbReference type="NCBI Taxonomy" id="651832"/>
    <lineage>
        <taxon>Eukaryota</taxon>
        <taxon>Discoba</taxon>
        <taxon>Euglenozoa</taxon>
        <taxon>Kinetoplastea</taxon>
        <taxon>Metakinetoplastina</taxon>
        <taxon>Trypanosomatida</taxon>
        <taxon>Trypanosomatidae</taxon>
        <taxon>Leishmaniinae</taxon>
        <taxon>Leishmania</taxon>
    </lineage>
</organism>
<dbReference type="Proteomes" id="UP001500131">
    <property type="component" value="Unassembled WGS sequence"/>
</dbReference>
<evidence type="ECO:0000313" key="3">
    <source>
        <dbReference type="Proteomes" id="UP001500131"/>
    </source>
</evidence>
<sequence length="205" mass="21181">MARRNLCCLGQSCETALEGLLIGVRLTYPAHKARIFRAGKGYVGVPSGMFVKGAIANIGASAAYTLLPAAAAGLLAPDRCRCPLQNRAAIAAGGCMLAAAYGAFGVRRRAGEALVRRVLWCSAVCVVGVLSVRVDAHGVSNVELCGDLLCIVEEACRAAKAADGGAAFSPAKAALGRRYAGVYKDAPAPPCDRWLSHRAVGVPIE</sequence>
<proteinExistence type="predicted"/>
<accession>A0AAW3AGU6</accession>
<dbReference type="EMBL" id="JBAMZK010000021">
    <property type="protein sequence ID" value="KAL0506232.1"/>
    <property type="molecule type" value="Genomic_DNA"/>
</dbReference>
<gene>
    <name evidence="2" type="ORF">Q4I31_003148</name>
</gene>
<comment type="caution">
    <text evidence="2">The sequence shown here is derived from an EMBL/GenBank/DDBJ whole genome shotgun (WGS) entry which is preliminary data.</text>
</comment>
<evidence type="ECO:0000313" key="2">
    <source>
        <dbReference type="EMBL" id="KAL0506232.1"/>
    </source>
</evidence>
<dbReference type="AlphaFoldDB" id="A0AAW3AGU6"/>
<name>A0AAW3AGU6_9TRYP</name>
<reference evidence="2 3" key="1">
    <citation type="submission" date="2024-02" db="EMBL/GenBank/DDBJ databases">
        <title>FIRST GENOME SEQUENCES OF Leishmania (Viannia) shawi, Leishmania (Viannia) lindenbergi AND Leishmania (Viannia) utingensis.</title>
        <authorList>
            <person name="Resadore F."/>
            <person name="Custodio M.G.F."/>
            <person name="Boite M.C."/>
            <person name="Cupolillo E."/>
            <person name="Ferreira G.E.M."/>
        </authorList>
    </citation>
    <scope>NUCLEOTIDE SEQUENCE [LARGE SCALE GENOMIC DNA]</scope>
    <source>
        <strain evidence="2 3">MHOM/BR/1966/M15733</strain>
    </source>
</reference>
<keyword evidence="1" id="KW-0812">Transmembrane</keyword>
<keyword evidence="1" id="KW-0472">Membrane</keyword>